<reference evidence="2" key="1">
    <citation type="journal article" date="2020" name="Stud. Mycol.">
        <title>101 Dothideomycetes genomes: a test case for predicting lifestyles and emergence of pathogens.</title>
        <authorList>
            <person name="Haridas S."/>
            <person name="Albert R."/>
            <person name="Binder M."/>
            <person name="Bloem J."/>
            <person name="Labutti K."/>
            <person name="Salamov A."/>
            <person name="Andreopoulos B."/>
            <person name="Baker S."/>
            <person name="Barry K."/>
            <person name="Bills G."/>
            <person name="Bluhm B."/>
            <person name="Cannon C."/>
            <person name="Castanera R."/>
            <person name="Culley D."/>
            <person name="Daum C."/>
            <person name="Ezra D."/>
            <person name="Gonzalez J."/>
            <person name="Henrissat B."/>
            <person name="Kuo A."/>
            <person name="Liang C."/>
            <person name="Lipzen A."/>
            <person name="Lutzoni F."/>
            <person name="Magnuson J."/>
            <person name="Mondo S."/>
            <person name="Nolan M."/>
            <person name="Ohm R."/>
            <person name="Pangilinan J."/>
            <person name="Park H.-J."/>
            <person name="Ramirez L."/>
            <person name="Alfaro M."/>
            <person name="Sun H."/>
            <person name="Tritt A."/>
            <person name="Yoshinaga Y."/>
            <person name="Zwiers L.-H."/>
            <person name="Turgeon B."/>
            <person name="Goodwin S."/>
            <person name="Spatafora J."/>
            <person name="Crous P."/>
            <person name="Grigoriev I."/>
        </authorList>
    </citation>
    <scope>NUCLEOTIDE SEQUENCE</scope>
    <source>
        <strain evidence="2">CBS 183.55</strain>
    </source>
</reference>
<dbReference type="EMBL" id="ML978957">
    <property type="protein sequence ID" value="KAF1933259.1"/>
    <property type="molecule type" value="Genomic_DNA"/>
</dbReference>
<protein>
    <submittedName>
        <fullName evidence="2">Uncharacterized protein</fullName>
    </submittedName>
</protein>
<gene>
    <name evidence="2" type="ORF">M421DRAFT_88515</name>
</gene>
<proteinExistence type="predicted"/>
<dbReference type="RefSeq" id="XP_033453507.1">
    <property type="nucleotide sequence ID" value="XM_033597670.1"/>
</dbReference>
<sequence length="129" mass="14089">MWQLPRSTFRHDIRSTLQAQNRSPATTAPQHLLPLTRDWLSEDLSTPRTTGLLVAFLHAIASTCPGCRKEMCDARSRVPVDNCGEQGDDEGEARRATTVGGSNVSINAPRNMVGTCQVMLQAIPTRCGL</sequence>
<organism evidence="2 3">
    <name type="scientific">Didymella exigua CBS 183.55</name>
    <dbReference type="NCBI Taxonomy" id="1150837"/>
    <lineage>
        <taxon>Eukaryota</taxon>
        <taxon>Fungi</taxon>
        <taxon>Dikarya</taxon>
        <taxon>Ascomycota</taxon>
        <taxon>Pezizomycotina</taxon>
        <taxon>Dothideomycetes</taxon>
        <taxon>Pleosporomycetidae</taxon>
        <taxon>Pleosporales</taxon>
        <taxon>Pleosporineae</taxon>
        <taxon>Didymellaceae</taxon>
        <taxon>Didymella</taxon>
    </lineage>
</organism>
<evidence type="ECO:0000313" key="3">
    <source>
        <dbReference type="Proteomes" id="UP000800082"/>
    </source>
</evidence>
<evidence type="ECO:0000313" key="2">
    <source>
        <dbReference type="EMBL" id="KAF1933259.1"/>
    </source>
</evidence>
<dbReference type="AlphaFoldDB" id="A0A6A5S0D3"/>
<name>A0A6A5S0D3_9PLEO</name>
<feature type="region of interest" description="Disordered" evidence="1">
    <location>
        <begin position="83"/>
        <end position="102"/>
    </location>
</feature>
<dbReference type="GeneID" id="54355337"/>
<keyword evidence="3" id="KW-1185">Reference proteome</keyword>
<evidence type="ECO:0000256" key="1">
    <source>
        <dbReference type="SAM" id="MobiDB-lite"/>
    </source>
</evidence>
<dbReference type="Proteomes" id="UP000800082">
    <property type="component" value="Unassembled WGS sequence"/>
</dbReference>
<accession>A0A6A5S0D3</accession>